<dbReference type="OrthoDB" id="419631at2759"/>
<reference evidence="6 7" key="1">
    <citation type="journal article" date="2018" name="Nat. Ecol. Evol.">
        <title>Shark genomes provide insights into elasmobranch evolution and the origin of vertebrates.</title>
        <authorList>
            <person name="Hara Y"/>
            <person name="Yamaguchi K"/>
            <person name="Onimaru K"/>
            <person name="Kadota M"/>
            <person name="Koyanagi M"/>
            <person name="Keeley SD"/>
            <person name="Tatsumi K"/>
            <person name="Tanaka K"/>
            <person name="Motone F"/>
            <person name="Kageyama Y"/>
            <person name="Nozu R"/>
            <person name="Adachi N"/>
            <person name="Nishimura O"/>
            <person name="Nakagawa R"/>
            <person name="Tanegashima C"/>
            <person name="Kiyatake I"/>
            <person name="Matsumoto R"/>
            <person name="Murakumo K"/>
            <person name="Nishida K"/>
            <person name="Terakita A"/>
            <person name="Kuratani S"/>
            <person name="Sato K"/>
            <person name="Hyodo S Kuraku.S."/>
        </authorList>
    </citation>
    <scope>NUCLEOTIDE SEQUENCE [LARGE SCALE GENOMIC DNA]</scope>
</reference>
<dbReference type="EMBL" id="BFAA01013054">
    <property type="protein sequence ID" value="GCB78156.1"/>
    <property type="molecule type" value="Genomic_DNA"/>
</dbReference>
<keyword evidence="7" id="KW-1185">Reference proteome</keyword>
<keyword evidence="2" id="KW-0963">Cytoplasm</keyword>
<feature type="domain" description="Hyaluronan-mediated motility receptor C-terminal" evidence="5">
    <location>
        <begin position="233"/>
        <end position="387"/>
    </location>
</feature>
<dbReference type="PANTHER" id="PTHR18956">
    <property type="entry name" value="HYALURONAN MEDIATED MOTILITY RECEPTOR"/>
    <property type="match status" value="1"/>
</dbReference>
<feature type="coiled-coil region" evidence="4">
    <location>
        <begin position="153"/>
        <end position="212"/>
    </location>
</feature>
<dbReference type="InterPro" id="IPR026203">
    <property type="entry name" value="IHABP"/>
</dbReference>
<dbReference type="GO" id="GO:0016020">
    <property type="term" value="C:membrane"/>
    <property type="evidence" value="ECO:0007669"/>
    <property type="project" value="TreeGrafter"/>
</dbReference>
<evidence type="ECO:0000256" key="1">
    <source>
        <dbReference type="ARBA" id="ARBA00004186"/>
    </source>
</evidence>
<evidence type="ECO:0000259" key="5">
    <source>
        <dbReference type="Pfam" id="PF15908"/>
    </source>
</evidence>
<evidence type="ECO:0000313" key="6">
    <source>
        <dbReference type="EMBL" id="GCB78156.1"/>
    </source>
</evidence>
<evidence type="ECO:0000256" key="4">
    <source>
        <dbReference type="SAM" id="Coils"/>
    </source>
</evidence>
<dbReference type="GO" id="GO:0005540">
    <property type="term" value="F:hyaluronic acid binding"/>
    <property type="evidence" value="ECO:0007669"/>
    <property type="project" value="InterPro"/>
</dbReference>
<accession>A0A401PYH6</accession>
<evidence type="ECO:0000256" key="2">
    <source>
        <dbReference type="ARBA" id="ARBA00022490"/>
    </source>
</evidence>
<dbReference type="Pfam" id="PF15908">
    <property type="entry name" value="HMMR_C"/>
    <property type="match status" value="1"/>
</dbReference>
<dbReference type="PANTHER" id="PTHR18956:SF6">
    <property type="entry name" value="HYALURONAN MEDIATED MOTILITY RECEPTOR"/>
    <property type="match status" value="1"/>
</dbReference>
<evidence type="ECO:0000313" key="7">
    <source>
        <dbReference type="Proteomes" id="UP000288216"/>
    </source>
</evidence>
<dbReference type="AlphaFoldDB" id="A0A401PYH6"/>
<comment type="caution">
    <text evidence="6">The sequence shown here is derived from an EMBL/GenBank/DDBJ whole genome shotgun (WGS) entry which is preliminary data.</text>
</comment>
<organism evidence="6 7">
    <name type="scientific">Scyliorhinus torazame</name>
    <name type="common">Cloudy catshark</name>
    <name type="synonym">Catulus torazame</name>
    <dbReference type="NCBI Taxonomy" id="75743"/>
    <lineage>
        <taxon>Eukaryota</taxon>
        <taxon>Metazoa</taxon>
        <taxon>Chordata</taxon>
        <taxon>Craniata</taxon>
        <taxon>Vertebrata</taxon>
        <taxon>Chondrichthyes</taxon>
        <taxon>Elasmobranchii</taxon>
        <taxon>Galeomorphii</taxon>
        <taxon>Galeoidea</taxon>
        <taxon>Carcharhiniformes</taxon>
        <taxon>Scyliorhinidae</taxon>
        <taxon>Scyliorhinus</taxon>
    </lineage>
</organism>
<protein>
    <recommendedName>
        <fullName evidence="5">Hyaluronan-mediated motility receptor C-terminal domain-containing protein</fullName>
    </recommendedName>
</protein>
<feature type="coiled-coil region" evidence="4">
    <location>
        <begin position="22"/>
        <end position="120"/>
    </location>
</feature>
<dbReference type="GO" id="GO:0005819">
    <property type="term" value="C:spindle"/>
    <property type="evidence" value="ECO:0007669"/>
    <property type="project" value="UniProtKB-SubCell"/>
</dbReference>
<evidence type="ECO:0000256" key="3">
    <source>
        <dbReference type="ARBA" id="ARBA00023212"/>
    </source>
</evidence>
<keyword evidence="3" id="KW-0206">Cytoskeleton</keyword>
<dbReference type="STRING" id="75743.A0A401PYH6"/>
<name>A0A401PYH6_SCYTO</name>
<dbReference type="InterPro" id="IPR031794">
    <property type="entry name" value="HMMR_C"/>
</dbReference>
<gene>
    <name evidence="6" type="ORF">scyTo_0018567</name>
</gene>
<dbReference type="Proteomes" id="UP000288216">
    <property type="component" value="Unassembled WGS sequence"/>
</dbReference>
<comment type="subcellular location">
    <subcellularLocation>
        <location evidence="1">Cytoplasm</location>
        <location evidence="1">Cytoskeleton</location>
        <location evidence="1">Spindle</location>
    </subcellularLocation>
</comment>
<keyword evidence="4" id="KW-0175">Coiled coil</keyword>
<sequence>MSLLQFLNARILALCGRVFNGTDLAKELSDSLRQELDAFQEEMTKEKLLLEEELEGALDELEQLQLKEVEAEELAKQLEKENKLRARELAGLQGELAEKNAELEMMNENHSKIISQLREEQSKSLRQLGDTEAEFASHKLSVTAKVGCLQQSNTALVKEIALLQDQIKDKQQQLAEIQLSKEKVKEEYARMLLEAQTKLAQKEAEVRKLDEACSLRVTELQALLEESKTCQEVEKQSRAALGANLVTELKAEMRKWQVLYEELHNKVKPFQEQLDSFEKEKNCLLNEHGATQEELNKLSEAYVKLLGHQNQKQKIKHVMKLKQENMELKQELTKLRAQLSKEKLTEQKYQEQRCKVQGIKRFDPAKAFKHSVKENIAPIPTTPLREGNTNLL</sequence>
<proteinExistence type="predicted"/>
<dbReference type="OMA" id="HETSADM"/>
<feature type="coiled-coil region" evidence="4">
    <location>
        <begin position="246"/>
        <end position="352"/>
    </location>
</feature>